<name>A0A2T7NIP4_POMCA</name>
<dbReference type="AlphaFoldDB" id="A0A2T7NIP4"/>
<dbReference type="PANTHER" id="PTHR11373:SF4">
    <property type="entry name" value="DEOXYNUCLEOSIDE TRIPHOSPHATE TRIPHOSPHOHYDROLASE SAMHD1"/>
    <property type="match status" value="1"/>
</dbReference>
<dbReference type="InterPro" id="IPR006674">
    <property type="entry name" value="HD_domain"/>
</dbReference>
<dbReference type="Pfam" id="PF01966">
    <property type="entry name" value="HD"/>
    <property type="match status" value="2"/>
</dbReference>
<dbReference type="GO" id="GO:0005634">
    <property type="term" value="C:nucleus"/>
    <property type="evidence" value="ECO:0007669"/>
    <property type="project" value="TreeGrafter"/>
</dbReference>
<reference evidence="3 4" key="1">
    <citation type="submission" date="2018-04" db="EMBL/GenBank/DDBJ databases">
        <title>The genome of golden apple snail Pomacea canaliculata provides insight into stress tolerance and invasive adaptation.</title>
        <authorList>
            <person name="Liu C."/>
            <person name="Liu B."/>
            <person name="Ren Y."/>
            <person name="Zhang Y."/>
            <person name="Wang H."/>
            <person name="Li S."/>
            <person name="Jiang F."/>
            <person name="Yin L."/>
            <person name="Zhang G."/>
            <person name="Qian W."/>
            <person name="Fan W."/>
        </authorList>
    </citation>
    <scope>NUCLEOTIDE SEQUENCE [LARGE SCALE GENOMIC DNA]</scope>
    <source>
        <strain evidence="3">SZHN2017</strain>
        <tissue evidence="3">Muscle</tissue>
    </source>
</reference>
<accession>A0A2T7NIP4</accession>
<dbReference type="SMART" id="SM00471">
    <property type="entry name" value="HDc"/>
    <property type="match status" value="2"/>
</dbReference>
<feature type="domain" description="HD" evidence="2">
    <location>
        <begin position="692"/>
        <end position="838"/>
    </location>
</feature>
<evidence type="ECO:0000259" key="2">
    <source>
        <dbReference type="PROSITE" id="PS51831"/>
    </source>
</evidence>
<feature type="domain" description="HD" evidence="2">
    <location>
        <begin position="167"/>
        <end position="316"/>
    </location>
</feature>
<dbReference type="OrthoDB" id="9991235at2759"/>
<dbReference type="GO" id="GO:0008832">
    <property type="term" value="F:dGTPase activity"/>
    <property type="evidence" value="ECO:0007669"/>
    <property type="project" value="TreeGrafter"/>
</dbReference>
<dbReference type="Gene3D" id="1.10.3210.10">
    <property type="entry name" value="Hypothetical protein af1432"/>
    <property type="match status" value="2"/>
</dbReference>
<sequence length="1105" mass="127523">MLRIVRQLFGGSLLRYQKFTSKIVQPAGTLTKTRRRLMTTFVASAGLAYVIKTSVGDNRKDDGETEGKEPLREWTVDVQSDDPGKENLASVSEALKGDKTLHLKIKEFLIQEKDTQKAKVVNDLVHGHIELHPLCVAIIDTPEFQRLRYLKQMGTCDFVYPGAVHTRFEHSLGVCHLAGQLLKRLQRKQPELKITEKDILCVQIAGLCHDMGHGPFSHIFDTLFISSIDSNSKWKHEQASVHMFEHMCKNEKLREMFKACGLDDKDLDFIKEQIEGRRAVTVTDWPYKGRPKEKAFLYDIVANKRNGIDVDKWDYISRDSLHLGMKSNFDHLRFILFARVISVNNEPQICLRDKEAYGIHQMYETRYILHKKACQHRVTSATSLMIADALKEVNEVIKIPKEDGTKIEMSKCIAADNMDAYTNLTEDILHQIVLKSDRGDPRLGKAKKIIQDLWSRNLYKFVDESSPIKGRHYKDAQKKNIAAEIKDCINGDGKANPKDVEDLLNKFNEHVAVEILNFDYGMKGQNPWEHIHFYTKGNLDVATPISIEKVSFRLPKHFEEQIIRVFFKPTDAPKKDEMYCRLLREAFQAWSKGKKREDKCLNKSNFGSVVDFDYTDKADDTGSDDRPILLPEKSKEGRIDGLQLVFSDPVHGHIALHPACVAIIDTPQFQRLRNIKQLGGGYFVYPGASHNRFEHSLGVCYLAGEMARTLKNGQNELDIDDKDVLCVEIAGLCHDLGHGPFSHVFDNMVVPRVREDRPDWKHEDASKTMFEHMIEENPVIKIKGDLNSNDVTFIMNMICPPPSEEEKMKDSRWPKKAFLYEIVANKRSEVDVDKMDYIARDCLHLGIRSSFDHGRFIRLTRVIRHGKKMRLCVRDKHYFSALRLAEILIKAKDVKLIPGKRKRLALPQCIDDMSAYTHLTDEIFQQIRISSKKELKQSRDLLQALERRKLFVCVAESCPIANSKCKILKEDTSKLAKETKIKKELIQQLKRHDPSFLDDTITVQVVMLDFGKKDRNPVDELCFYTKRDIDTAIKIKSTEVSHLFPKKMFQEQMVRVFLKHYWVGRKCVYDHDRQYMESVCKVFEKWCSKNKIGCKQLLKDQVLHS</sequence>
<dbReference type="STRING" id="400727.A0A2T7NIP4"/>
<dbReference type="InterPro" id="IPR050135">
    <property type="entry name" value="dGTPase-like"/>
</dbReference>
<dbReference type="InterPro" id="IPR003607">
    <property type="entry name" value="HD/PDEase_dom"/>
</dbReference>
<evidence type="ECO:0000313" key="3">
    <source>
        <dbReference type="EMBL" id="PVD21034.1"/>
    </source>
</evidence>
<dbReference type="SUPFAM" id="SSF109604">
    <property type="entry name" value="HD-domain/PDEase-like"/>
    <property type="match status" value="2"/>
</dbReference>
<protein>
    <recommendedName>
        <fullName evidence="2">HD domain-containing protein</fullName>
    </recommendedName>
</protein>
<comment type="caution">
    <text evidence="3">The sequence shown here is derived from an EMBL/GenBank/DDBJ whole genome shotgun (WGS) entry which is preliminary data.</text>
</comment>
<proteinExistence type="inferred from homology"/>
<evidence type="ECO:0000256" key="1">
    <source>
        <dbReference type="ARBA" id="ARBA00005776"/>
    </source>
</evidence>
<keyword evidence="4" id="KW-1185">Reference proteome</keyword>
<dbReference type="Gene3D" id="3.30.70.2760">
    <property type="match status" value="2"/>
</dbReference>
<dbReference type="PROSITE" id="PS51831">
    <property type="entry name" value="HD"/>
    <property type="match status" value="2"/>
</dbReference>
<dbReference type="GO" id="GO:0006203">
    <property type="term" value="P:dGTP catabolic process"/>
    <property type="evidence" value="ECO:0007669"/>
    <property type="project" value="TreeGrafter"/>
</dbReference>
<comment type="similarity">
    <text evidence="1">Belongs to the SAMHD1 family.</text>
</comment>
<organism evidence="3 4">
    <name type="scientific">Pomacea canaliculata</name>
    <name type="common">Golden apple snail</name>
    <dbReference type="NCBI Taxonomy" id="400727"/>
    <lineage>
        <taxon>Eukaryota</taxon>
        <taxon>Metazoa</taxon>
        <taxon>Spiralia</taxon>
        <taxon>Lophotrochozoa</taxon>
        <taxon>Mollusca</taxon>
        <taxon>Gastropoda</taxon>
        <taxon>Caenogastropoda</taxon>
        <taxon>Architaenioglossa</taxon>
        <taxon>Ampullarioidea</taxon>
        <taxon>Ampullariidae</taxon>
        <taxon>Pomacea</taxon>
    </lineage>
</organism>
<dbReference type="PANTHER" id="PTHR11373">
    <property type="entry name" value="DEOXYNUCLEOSIDE TRIPHOSPHATE TRIPHOSPHOHYDROLASE"/>
    <property type="match status" value="1"/>
</dbReference>
<evidence type="ECO:0000313" key="4">
    <source>
        <dbReference type="Proteomes" id="UP000245119"/>
    </source>
</evidence>
<dbReference type="Proteomes" id="UP000245119">
    <property type="component" value="Linkage Group LG12"/>
</dbReference>
<dbReference type="CDD" id="cd00077">
    <property type="entry name" value="HDc"/>
    <property type="match status" value="2"/>
</dbReference>
<gene>
    <name evidence="3" type="ORF">C0Q70_19200</name>
</gene>
<dbReference type="EMBL" id="PZQS01000012">
    <property type="protein sequence ID" value="PVD21034.1"/>
    <property type="molecule type" value="Genomic_DNA"/>
</dbReference>